<dbReference type="Pfam" id="PF09349">
    <property type="entry name" value="OHCU_decarbox"/>
    <property type="match status" value="1"/>
</dbReference>
<proteinExistence type="predicted"/>
<dbReference type="GO" id="GO:0019628">
    <property type="term" value="P:urate catabolic process"/>
    <property type="evidence" value="ECO:0007669"/>
    <property type="project" value="TreeGrafter"/>
</dbReference>
<evidence type="ECO:0000256" key="4">
    <source>
        <dbReference type="ARBA" id="ARBA00022631"/>
    </source>
</evidence>
<reference evidence="8 9" key="1">
    <citation type="submission" date="2019-06" db="EMBL/GenBank/DDBJ databases">
        <title>Sequencing the genomes of 1000 actinobacteria strains.</title>
        <authorList>
            <person name="Klenk H.-P."/>
        </authorList>
    </citation>
    <scope>NUCLEOTIDE SEQUENCE [LARGE SCALE GENOMIC DNA]</scope>
    <source>
        <strain evidence="8 9">DSM 24683</strain>
    </source>
</reference>
<evidence type="ECO:0000313" key="9">
    <source>
        <dbReference type="Proteomes" id="UP000318380"/>
    </source>
</evidence>
<dbReference type="EMBL" id="VIVK01000003">
    <property type="protein sequence ID" value="TWD73140.1"/>
    <property type="molecule type" value="Genomic_DNA"/>
</dbReference>
<comment type="caution">
    <text evidence="8">The sequence shown here is derived from an EMBL/GenBank/DDBJ whole genome shotgun (WGS) entry which is preliminary data.</text>
</comment>
<dbReference type="InterPro" id="IPR018020">
    <property type="entry name" value="OHCU_decarboxylase"/>
</dbReference>
<name>A0A561B2Q3_9ACTN</name>
<dbReference type="InterPro" id="IPR017595">
    <property type="entry name" value="OHCU_decarboxylase-2"/>
</dbReference>
<feature type="domain" description="Oxo-4-hydroxy-4-carboxy-5-ureidoimidazoline decarboxylase" evidence="7">
    <location>
        <begin position="7"/>
        <end position="153"/>
    </location>
</feature>
<gene>
    <name evidence="8" type="ORF">FB561_7025</name>
</gene>
<organism evidence="8 9">
    <name type="scientific">Kribbella amoyensis</name>
    <dbReference type="NCBI Taxonomy" id="996641"/>
    <lineage>
        <taxon>Bacteria</taxon>
        <taxon>Bacillati</taxon>
        <taxon>Actinomycetota</taxon>
        <taxon>Actinomycetes</taxon>
        <taxon>Propionibacteriales</taxon>
        <taxon>Kribbellaceae</taxon>
        <taxon>Kribbella</taxon>
    </lineage>
</organism>
<evidence type="ECO:0000256" key="3">
    <source>
        <dbReference type="ARBA" id="ARBA00012257"/>
    </source>
</evidence>
<evidence type="ECO:0000256" key="6">
    <source>
        <dbReference type="ARBA" id="ARBA00023239"/>
    </source>
</evidence>
<dbReference type="Gene3D" id="1.10.3330.10">
    <property type="entry name" value="Oxo-4-hydroxy-4-carboxy-5-ureidoimidazoline decarboxylase"/>
    <property type="match status" value="1"/>
</dbReference>
<keyword evidence="6" id="KW-0456">Lyase</keyword>
<evidence type="ECO:0000259" key="7">
    <source>
        <dbReference type="Pfam" id="PF09349"/>
    </source>
</evidence>
<dbReference type="NCBIfam" id="NF010372">
    <property type="entry name" value="PRK13798.1"/>
    <property type="match status" value="1"/>
</dbReference>
<protein>
    <recommendedName>
        <fullName evidence="3">2-oxo-4-hydroxy-4-carboxy-5-ureidoimidazoline decarboxylase</fullName>
        <ecNumber evidence="3">4.1.1.97</ecNumber>
    </recommendedName>
</protein>
<dbReference type="RefSeq" id="WP_145814342.1">
    <property type="nucleotide sequence ID" value="NZ_VIVK01000003.1"/>
</dbReference>
<dbReference type="PANTHER" id="PTHR43466:SF1">
    <property type="entry name" value="2-OXO-4-HYDROXY-4-CARBOXY-5-UREIDOIMIDAZOLINE DECARBOXYLASE-RELATED"/>
    <property type="match status" value="1"/>
</dbReference>
<evidence type="ECO:0000256" key="5">
    <source>
        <dbReference type="ARBA" id="ARBA00022793"/>
    </source>
</evidence>
<dbReference type="SUPFAM" id="SSF158694">
    <property type="entry name" value="UraD-Like"/>
    <property type="match status" value="1"/>
</dbReference>
<dbReference type="OrthoDB" id="5243781at2"/>
<keyword evidence="5" id="KW-0210">Decarboxylase</keyword>
<evidence type="ECO:0000256" key="2">
    <source>
        <dbReference type="ARBA" id="ARBA00004754"/>
    </source>
</evidence>
<dbReference type="Proteomes" id="UP000318380">
    <property type="component" value="Unassembled WGS sequence"/>
</dbReference>
<dbReference type="GO" id="GO:0051997">
    <property type="term" value="F:2-oxo-4-hydroxy-4-carboxy-5-ureidoimidazoline decarboxylase activity"/>
    <property type="evidence" value="ECO:0007669"/>
    <property type="project" value="UniProtKB-EC"/>
</dbReference>
<evidence type="ECO:0000256" key="1">
    <source>
        <dbReference type="ARBA" id="ARBA00001163"/>
    </source>
</evidence>
<accession>A0A561B2Q3</accession>
<dbReference type="AlphaFoldDB" id="A0A561B2Q3"/>
<keyword evidence="4" id="KW-0659">Purine metabolism</keyword>
<evidence type="ECO:0000313" key="8">
    <source>
        <dbReference type="EMBL" id="TWD73140.1"/>
    </source>
</evidence>
<dbReference type="PANTHER" id="PTHR43466">
    <property type="entry name" value="2-OXO-4-HYDROXY-4-CARBOXY-5-UREIDOIMIDAZOLINE DECARBOXYLASE-RELATED"/>
    <property type="match status" value="1"/>
</dbReference>
<dbReference type="NCBIfam" id="TIGR03180">
    <property type="entry name" value="UraD_2"/>
    <property type="match status" value="1"/>
</dbReference>
<sequence>MGLEGFNAVDAGSARGELLTCCDVPWWADRLVEGRPYPDLAALLDAADEALGELTDADVDRALDAHPRIGDRATGQSATEQGAVRRDTKTLAALAEVNRRYEKRFDRVFLICATGLGADEILAAAERRLGNDDAGERAVVRDELRKIALLRLRKVVGG</sequence>
<dbReference type="EC" id="4.1.1.97" evidence="3"/>
<comment type="catalytic activity">
    <reaction evidence="1">
        <text>5-hydroxy-2-oxo-4-ureido-2,5-dihydro-1H-imidazole-5-carboxylate + H(+) = (S)-allantoin + CO2</text>
        <dbReference type="Rhea" id="RHEA:26301"/>
        <dbReference type="ChEBI" id="CHEBI:15378"/>
        <dbReference type="ChEBI" id="CHEBI:15678"/>
        <dbReference type="ChEBI" id="CHEBI:16526"/>
        <dbReference type="ChEBI" id="CHEBI:58639"/>
        <dbReference type="EC" id="4.1.1.97"/>
    </reaction>
</comment>
<dbReference type="GO" id="GO:0006144">
    <property type="term" value="P:purine nucleobase metabolic process"/>
    <property type="evidence" value="ECO:0007669"/>
    <property type="project" value="UniProtKB-KW"/>
</dbReference>
<dbReference type="InterPro" id="IPR036778">
    <property type="entry name" value="OHCU_decarboxylase_sf"/>
</dbReference>
<comment type="pathway">
    <text evidence="2">Purine metabolism; urate degradation; (S)-allantoin from urate: step 3/3.</text>
</comment>
<keyword evidence="9" id="KW-1185">Reference proteome</keyword>